<proteinExistence type="predicted"/>
<organism evidence="3 4">
    <name type="scientific">Flavobacterium resistens</name>
    <dbReference type="NCBI Taxonomy" id="443612"/>
    <lineage>
        <taxon>Bacteria</taxon>
        <taxon>Pseudomonadati</taxon>
        <taxon>Bacteroidota</taxon>
        <taxon>Flavobacteriia</taxon>
        <taxon>Flavobacteriales</taxon>
        <taxon>Flavobacteriaceae</taxon>
        <taxon>Flavobacterium</taxon>
    </lineage>
</organism>
<evidence type="ECO:0000313" key="4">
    <source>
        <dbReference type="Proteomes" id="UP000317289"/>
    </source>
</evidence>
<keyword evidence="1" id="KW-1133">Transmembrane helix</keyword>
<dbReference type="Proteomes" id="UP000468990">
    <property type="component" value="Unassembled WGS sequence"/>
</dbReference>
<feature type="transmembrane region" description="Helical" evidence="1">
    <location>
        <begin position="6"/>
        <end position="23"/>
    </location>
</feature>
<keyword evidence="1" id="KW-0812">Transmembrane</keyword>
<feature type="transmembrane region" description="Helical" evidence="1">
    <location>
        <begin position="64"/>
        <end position="83"/>
    </location>
</feature>
<dbReference type="AlphaFoldDB" id="A0A521ARY7"/>
<reference evidence="2 5" key="2">
    <citation type="submission" date="2019-11" db="EMBL/GenBank/DDBJ databases">
        <title>Flavobacterium resistens genome.</title>
        <authorList>
            <person name="Wilson V.M."/>
            <person name="Newman J.D."/>
        </authorList>
    </citation>
    <scope>NUCLEOTIDE SEQUENCE [LARGE SCALE GENOMIC DNA]</scope>
    <source>
        <strain evidence="2 5">DSM 19382</strain>
    </source>
</reference>
<feature type="transmembrane region" description="Helical" evidence="1">
    <location>
        <begin position="35"/>
        <end position="52"/>
    </location>
</feature>
<dbReference type="Proteomes" id="UP000317289">
    <property type="component" value="Unassembled WGS sequence"/>
</dbReference>
<name>A0A521ARY7_9FLAO</name>
<protein>
    <submittedName>
        <fullName evidence="3">Zinc transporter, ZIP family</fullName>
    </submittedName>
</protein>
<feature type="transmembrane region" description="Helical" evidence="1">
    <location>
        <begin position="225"/>
        <end position="242"/>
    </location>
</feature>
<sequence>MAQAFLMGLLATSSLILGGIIAIRFNLSNRLIGKIMGFGAGTLISAISYELIFEAVKLGRGTNYPAFGFFGGALLFYGADRLIGHFGAKNRLQLGAAKESNLIVPMVLAIILDGIPESIIIGLGFFKNETGSLAMLVAVFISNLPEAIAGSSGMKKGNWSNLKIISLWIFITVLCALASLAGYAFFGDASNEWLSFIQAFAGGAILMMLANSMIPEAYEHGHKSAGVYTVIGFFVSVCVVVYENMVH</sequence>
<reference evidence="3 4" key="1">
    <citation type="submission" date="2017-05" db="EMBL/GenBank/DDBJ databases">
        <authorList>
            <person name="Varghese N."/>
            <person name="Submissions S."/>
        </authorList>
    </citation>
    <scope>NUCLEOTIDE SEQUENCE [LARGE SCALE GENOMIC DNA]</scope>
    <source>
        <strain evidence="3 4">DSM 19382</strain>
    </source>
</reference>
<keyword evidence="5" id="KW-1185">Reference proteome</keyword>
<feature type="transmembrane region" description="Helical" evidence="1">
    <location>
        <begin position="193"/>
        <end position="213"/>
    </location>
</feature>
<feature type="transmembrane region" description="Helical" evidence="1">
    <location>
        <begin position="164"/>
        <end position="187"/>
    </location>
</feature>
<evidence type="ECO:0000256" key="1">
    <source>
        <dbReference type="SAM" id="Phobius"/>
    </source>
</evidence>
<gene>
    <name evidence="2" type="ORF">GJU42_11700</name>
    <name evidence="3" type="ORF">SAMN06265349_101352</name>
</gene>
<dbReference type="EMBL" id="FXTA01000001">
    <property type="protein sequence ID" value="SMO37588.1"/>
    <property type="molecule type" value="Genomic_DNA"/>
</dbReference>
<keyword evidence="1" id="KW-0472">Membrane</keyword>
<accession>A0A521ARY7</accession>
<feature type="transmembrane region" description="Helical" evidence="1">
    <location>
        <begin position="132"/>
        <end position="152"/>
    </location>
</feature>
<dbReference type="EMBL" id="WKKG01000005">
    <property type="protein sequence ID" value="MRX68628.1"/>
    <property type="molecule type" value="Genomic_DNA"/>
</dbReference>
<dbReference type="RefSeq" id="WP_142449022.1">
    <property type="nucleotide sequence ID" value="NZ_FXTA01000001.1"/>
</dbReference>
<evidence type="ECO:0000313" key="2">
    <source>
        <dbReference type="EMBL" id="MRX68628.1"/>
    </source>
</evidence>
<feature type="transmembrane region" description="Helical" evidence="1">
    <location>
        <begin position="103"/>
        <end position="126"/>
    </location>
</feature>
<evidence type="ECO:0000313" key="5">
    <source>
        <dbReference type="Proteomes" id="UP000468990"/>
    </source>
</evidence>
<evidence type="ECO:0000313" key="3">
    <source>
        <dbReference type="EMBL" id="SMO37588.1"/>
    </source>
</evidence>
<dbReference type="OrthoDB" id="1145132at2"/>